<feature type="region of interest" description="Disordered" evidence="1">
    <location>
        <begin position="615"/>
        <end position="691"/>
    </location>
</feature>
<dbReference type="SMART" id="SM00066">
    <property type="entry name" value="GAL4"/>
    <property type="match status" value="1"/>
</dbReference>
<dbReference type="OrthoDB" id="2441642at2759"/>
<dbReference type="AlphaFoldDB" id="M5FT38"/>
<dbReference type="InterPro" id="IPR036864">
    <property type="entry name" value="Zn2-C6_fun-type_DNA-bd_sf"/>
</dbReference>
<feature type="domain" description="Zn(2)-C6 fungal-type" evidence="2">
    <location>
        <begin position="213"/>
        <end position="243"/>
    </location>
</feature>
<evidence type="ECO:0000256" key="1">
    <source>
        <dbReference type="SAM" id="MobiDB-lite"/>
    </source>
</evidence>
<protein>
    <recommendedName>
        <fullName evidence="2">Zn(2)-C6 fungal-type domain-containing protein</fullName>
    </recommendedName>
</protein>
<evidence type="ECO:0000313" key="4">
    <source>
        <dbReference type="Proteomes" id="UP000030653"/>
    </source>
</evidence>
<feature type="region of interest" description="Disordered" evidence="1">
    <location>
        <begin position="379"/>
        <end position="460"/>
    </location>
</feature>
<feature type="compositionally biased region" description="Polar residues" evidence="1">
    <location>
        <begin position="438"/>
        <end position="450"/>
    </location>
</feature>
<sequence>MEDFANDIMAGQTMQNHLWQEHPSSPDGDFAWSGEEPLAHQPAFMEEHAPDKYFPPSDAFLFSQYGHNQPQPQYQHQPHFPLHPPQLRVELPHLTAGHPVPLLTPASTHASSPRSAMSTGPVMPFAMPGMPALSPAASPSTSSSLEPGPSMASMPPRVPALPPTMLAVHPEGAAYNPFNPAPYHAVGLSNSVFENTLFIKPSLPCGRQRIEQACDKCRERKARCNGGRPTCARCQQRGYECTYAPERRMRGPNKVKKPPSKGIQPRSSVTSLSGSTSSRKGDVSPGPSNGTPSPTEEFFPAASGQSTSAGLPPTVPARISSLSGWDQCAPSRGEIDTSPRVSNVTPSPTEQTFGAANTQPVPAVGPVSPALAFTSSLSGWDKNAPRKRTSTGDVASAGIRTPVDASLSKAGSPLPPTIARPAMSRSSSGTGMHERSHSTSSVDLSHTNAGPTKPRLSVEAPPDPELVNHGVFHPGRNGQPVMGLGVGVPTFPQSSYNGYMHYVPPPHQQYHQHTQQQQEAQYLPGIPLPRVHHPQPQIVNAIYHDDGQYVPNTLPFHAGSDMAVMADPIDVGLGNGDFRPFTGGGYRVPEQFGHKGEVLSPAHLAYMSHLATEGFRGHSRTSSSGTSALSSSPAGSLPGLPPHALSGLSGFHHPTFPTDARLDSGNTGLTPTDTSGSVSGSSDQGHVGLNPGSTIPVLGLGMSPPEDMGTVPLTTLPDMHAYGYAPITPPDSGDAASLPPPGPEMGISPRRTLGVSMQQFGY</sequence>
<dbReference type="OMA" id="DFANDIM"/>
<feature type="compositionally biased region" description="Polar residues" evidence="1">
    <location>
        <begin position="105"/>
        <end position="118"/>
    </location>
</feature>
<dbReference type="GO" id="GO:0008270">
    <property type="term" value="F:zinc ion binding"/>
    <property type="evidence" value="ECO:0007669"/>
    <property type="project" value="InterPro"/>
</dbReference>
<feature type="compositionally biased region" description="Low complexity" evidence="1">
    <location>
        <begin position="620"/>
        <end position="650"/>
    </location>
</feature>
<dbReference type="RefSeq" id="XP_040627618.1">
    <property type="nucleotide sequence ID" value="XM_040767487.1"/>
</dbReference>
<dbReference type="CDD" id="cd00067">
    <property type="entry name" value="GAL4"/>
    <property type="match status" value="1"/>
</dbReference>
<accession>M5FT38</accession>
<dbReference type="EMBL" id="JH795866">
    <property type="protein sequence ID" value="EJU00721.1"/>
    <property type="molecule type" value="Genomic_DNA"/>
</dbReference>
<feature type="region of interest" description="Disordered" evidence="1">
    <location>
        <begin position="102"/>
        <end position="157"/>
    </location>
</feature>
<evidence type="ECO:0000259" key="2">
    <source>
        <dbReference type="PROSITE" id="PS50048"/>
    </source>
</evidence>
<dbReference type="InterPro" id="IPR053181">
    <property type="entry name" value="EcdB-like_regulator"/>
</dbReference>
<feature type="region of interest" description="Disordered" evidence="1">
    <location>
        <begin position="249"/>
        <end position="361"/>
    </location>
</feature>
<name>M5FT38_DACPD</name>
<dbReference type="Gene3D" id="4.10.240.10">
    <property type="entry name" value="Zn(2)-C6 fungal-type DNA-binding domain"/>
    <property type="match status" value="1"/>
</dbReference>
<feature type="compositionally biased region" description="Low complexity" evidence="1">
    <location>
        <begin position="267"/>
        <end position="295"/>
    </location>
</feature>
<gene>
    <name evidence="3" type="ORF">DACRYDRAFT_100766</name>
</gene>
<dbReference type="GO" id="GO:0000981">
    <property type="term" value="F:DNA-binding transcription factor activity, RNA polymerase II-specific"/>
    <property type="evidence" value="ECO:0007669"/>
    <property type="project" value="InterPro"/>
</dbReference>
<dbReference type="HOGENOM" id="CLU_366014_0_0_1"/>
<dbReference type="SUPFAM" id="SSF57701">
    <property type="entry name" value="Zn2/Cys6 DNA-binding domain"/>
    <property type="match status" value="1"/>
</dbReference>
<dbReference type="PROSITE" id="PS00463">
    <property type="entry name" value="ZN2_CY6_FUNGAL_1"/>
    <property type="match status" value="1"/>
</dbReference>
<reference evidence="3 4" key="1">
    <citation type="journal article" date="2012" name="Science">
        <title>The Paleozoic origin of enzymatic lignin decomposition reconstructed from 31 fungal genomes.</title>
        <authorList>
            <person name="Floudas D."/>
            <person name="Binder M."/>
            <person name="Riley R."/>
            <person name="Barry K."/>
            <person name="Blanchette R.A."/>
            <person name="Henrissat B."/>
            <person name="Martinez A.T."/>
            <person name="Otillar R."/>
            <person name="Spatafora J.W."/>
            <person name="Yadav J.S."/>
            <person name="Aerts A."/>
            <person name="Benoit I."/>
            <person name="Boyd A."/>
            <person name="Carlson A."/>
            <person name="Copeland A."/>
            <person name="Coutinho P.M."/>
            <person name="de Vries R.P."/>
            <person name="Ferreira P."/>
            <person name="Findley K."/>
            <person name="Foster B."/>
            <person name="Gaskell J."/>
            <person name="Glotzer D."/>
            <person name="Gorecki P."/>
            <person name="Heitman J."/>
            <person name="Hesse C."/>
            <person name="Hori C."/>
            <person name="Igarashi K."/>
            <person name="Jurgens J.A."/>
            <person name="Kallen N."/>
            <person name="Kersten P."/>
            <person name="Kohler A."/>
            <person name="Kuees U."/>
            <person name="Kumar T.K.A."/>
            <person name="Kuo A."/>
            <person name="LaButti K."/>
            <person name="Larrondo L.F."/>
            <person name="Lindquist E."/>
            <person name="Ling A."/>
            <person name="Lombard V."/>
            <person name="Lucas S."/>
            <person name="Lundell T."/>
            <person name="Martin R."/>
            <person name="McLaughlin D.J."/>
            <person name="Morgenstern I."/>
            <person name="Morin E."/>
            <person name="Murat C."/>
            <person name="Nagy L.G."/>
            <person name="Nolan M."/>
            <person name="Ohm R.A."/>
            <person name="Patyshakuliyeva A."/>
            <person name="Rokas A."/>
            <person name="Ruiz-Duenas F.J."/>
            <person name="Sabat G."/>
            <person name="Salamov A."/>
            <person name="Samejima M."/>
            <person name="Schmutz J."/>
            <person name="Slot J.C."/>
            <person name="St John F."/>
            <person name="Stenlid J."/>
            <person name="Sun H."/>
            <person name="Sun S."/>
            <person name="Syed K."/>
            <person name="Tsang A."/>
            <person name="Wiebenga A."/>
            <person name="Young D."/>
            <person name="Pisabarro A."/>
            <person name="Eastwood D.C."/>
            <person name="Martin F."/>
            <person name="Cullen D."/>
            <person name="Grigoriev I.V."/>
            <person name="Hibbett D.S."/>
        </authorList>
    </citation>
    <scope>NUCLEOTIDE SEQUENCE [LARGE SCALE GENOMIC DNA]</scope>
    <source>
        <strain evidence="3 4">DJM-731 SS1</strain>
    </source>
</reference>
<proteinExistence type="predicted"/>
<feature type="compositionally biased region" description="Polar residues" evidence="1">
    <location>
        <begin position="339"/>
        <end position="360"/>
    </location>
</feature>
<dbReference type="PANTHER" id="PTHR47785">
    <property type="entry name" value="ZN(II)2CYS6 TRANSCRIPTION FACTOR (EUROFUNG)-RELATED-RELATED"/>
    <property type="match status" value="1"/>
</dbReference>
<keyword evidence="4" id="KW-1185">Reference proteome</keyword>
<feature type="compositionally biased region" description="Basic residues" evidence="1">
    <location>
        <begin position="250"/>
        <end position="259"/>
    </location>
</feature>
<dbReference type="PROSITE" id="PS50048">
    <property type="entry name" value="ZN2_CY6_FUNGAL_2"/>
    <property type="match status" value="1"/>
</dbReference>
<dbReference type="Proteomes" id="UP000030653">
    <property type="component" value="Unassembled WGS sequence"/>
</dbReference>
<dbReference type="Pfam" id="PF00172">
    <property type="entry name" value="Zn_clus"/>
    <property type="match status" value="1"/>
</dbReference>
<organism evidence="3 4">
    <name type="scientific">Dacryopinax primogenitus (strain DJM 731)</name>
    <name type="common">Brown rot fungus</name>
    <dbReference type="NCBI Taxonomy" id="1858805"/>
    <lineage>
        <taxon>Eukaryota</taxon>
        <taxon>Fungi</taxon>
        <taxon>Dikarya</taxon>
        <taxon>Basidiomycota</taxon>
        <taxon>Agaricomycotina</taxon>
        <taxon>Dacrymycetes</taxon>
        <taxon>Dacrymycetales</taxon>
        <taxon>Dacrymycetaceae</taxon>
        <taxon>Dacryopinax</taxon>
    </lineage>
</organism>
<dbReference type="GeneID" id="63682549"/>
<feature type="compositionally biased region" description="Low complexity" evidence="1">
    <location>
        <begin position="672"/>
        <end position="683"/>
    </location>
</feature>
<dbReference type="InterPro" id="IPR001138">
    <property type="entry name" value="Zn2Cys6_DnaBD"/>
</dbReference>
<dbReference type="STRING" id="1858805.M5FT38"/>
<evidence type="ECO:0000313" key="3">
    <source>
        <dbReference type="EMBL" id="EJU00721.1"/>
    </source>
</evidence>
<feature type="compositionally biased region" description="Low complexity" evidence="1">
    <location>
        <begin position="126"/>
        <end position="150"/>
    </location>
</feature>